<evidence type="ECO:0000313" key="2">
    <source>
        <dbReference type="EMBL" id="ELS55720.1"/>
    </source>
</evidence>
<feature type="region of interest" description="Disordered" evidence="1">
    <location>
        <begin position="1"/>
        <end position="20"/>
    </location>
</feature>
<dbReference type="EMBL" id="AMLP01000103">
    <property type="protein sequence ID" value="ELS55720.1"/>
    <property type="molecule type" value="Genomic_DNA"/>
</dbReference>
<accession>L8PH47</accession>
<reference evidence="2 3" key="1">
    <citation type="journal article" date="2013" name="Genome Announc.">
        <title>Draft Genome Sequence of Streptomyces viridochromogenes Strain Tu57, Producer of Avilamycin.</title>
        <authorList>
            <person name="Gruning B.A."/>
            <person name="Erxleben A."/>
            <person name="Hahnlein A."/>
            <person name="Gunther S."/>
        </authorList>
    </citation>
    <scope>NUCLEOTIDE SEQUENCE [LARGE SCALE GENOMIC DNA]</scope>
    <source>
        <strain evidence="2 3">Tue57</strain>
    </source>
</reference>
<evidence type="ECO:0000313" key="3">
    <source>
        <dbReference type="Proteomes" id="UP000011205"/>
    </source>
</evidence>
<gene>
    <name evidence="2" type="ORF">STVIR_3293</name>
</gene>
<name>L8PH47_STRVR</name>
<dbReference type="Proteomes" id="UP000011205">
    <property type="component" value="Unassembled WGS sequence"/>
</dbReference>
<dbReference type="PATRIC" id="fig|1160705.3.peg.3265"/>
<protein>
    <submittedName>
        <fullName evidence="2">Uncharacterized protein</fullName>
    </submittedName>
</protein>
<dbReference type="AlphaFoldDB" id="L8PH47"/>
<proteinExistence type="predicted"/>
<organism evidence="2 3">
    <name type="scientific">Streptomyces viridochromogenes Tue57</name>
    <dbReference type="NCBI Taxonomy" id="1160705"/>
    <lineage>
        <taxon>Bacteria</taxon>
        <taxon>Bacillati</taxon>
        <taxon>Actinomycetota</taxon>
        <taxon>Actinomycetes</taxon>
        <taxon>Kitasatosporales</taxon>
        <taxon>Streptomycetaceae</taxon>
        <taxon>Streptomyces</taxon>
    </lineage>
</organism>
<evidence type="ECO:0000256" key="1">
    <source>
        <dbReference type="SAM" id="MobiDB-lite"/>
    </source>
</evidence>
<sequence>MRGVPPGQPDLTVATNQHGGTSDPFLFPAFDTLTPSWQLYQADPTPSSYDIRRH</sequence>
<comment type="caution">
    <text evidence="2">The sequence shown here is derived from an EMBL/GenBank/DDBJ whole genome shotgun (WGS) entry which is preliminary data.</text>
</comment>